<sequence>MKKRILIAAVAVILCVVGFVVFNISRNGSAKLGNSEIVTEKGLDKMKEDAKKNGQRVEEKGDQIIFYNDN</sequence>
<proteinExistence type="predicted"/>
<keyword evidence="3" id="KW-1185">Reference proteome</keyword>
<dbReference type="RefSeq" id="WP_317635795.1">
    <property type="nucleotide sequence ID" value="NZ_AP026802.1"/>
</dbReference>
<keyword evidence="1" id="KW-0812">Transmembrane</keyword>
<dbReference type="Proteomes" id="UP001321861">
    <property type="component" value="Chromosome"/>
</dbReference>
<accession>A0AAU9D2A7</accession>
<dbReference type="KEGG" id="xap:XA3_03050"/>
<reference evidence="2 3" key="1">
    <citation type="journal article" date="2023" name="Microbiol. Spectr.">
        <title>Symbiosis of Carpenter Bees with Uncharacterized Lactic Acid Bacteria Showing NAD Auxotrophy.</title>
        <authorList>
            <person name="Kawasaki S."/>
            <person name="Ozawa K."/>
            <person name="Mori T."/>
            <person name="Yamamoto A."/>
            <person name="Ito M."/>
            <person name="Ohkuma M."/>
            <person name="Sakamoto M."/>
            <person name="Matsutani M."/>
        </authorList>
    </citation>
    <scope>NUCLEOTIDE SEQUENCE [LARGE SCALE GENOMIC DNA]</scope>
    <source>
        <strain evidence="2 3">XA3</strain>
    </source>
</reference>
<dbReference type="AlphaFoldDB" id="A0AAU9D2A7"/>
<keyword evidence="1" id="KW-1133">Transmembrane helix</keyword>
<evidence type="ECO:0000313" key="2">
    <source>
        <dbReference type="EMBL" id="BDR57864.1"/>
    </source>
</evidence>
<organism evidence="2 3">
    <name type="scientific">Xylocopilactobacillus apicola</name>
    <dbReference type="NCBI Taxonomy" id="2932184"/>
    <lineage>
        <taxon>Bacteria</taxon>
        <taxon>Bacillati</taxon>
        <taxon>Bacillota</taxon>
        <taxon>Bacilli</taxon>
        <taxon>Lactobacillales</taxon>
        <taxon>Lactobacillaceae</taxon>
        <taxon>Xylocopilactobacillus</taxon>
    </lineage>
</organism>
<evidence type="ECO:0000313" key="3">
    <source>
        <dbReference type="Proteomes" id="UP001321861"/>
    </source>
</evidence>
<keyword evidence="1" id="KW-0472">Membrane</keyword>
<evidence type="ECO:0000256" key="1">
    <source>
        <dbReference type="SAM" id="Phobius"/>
    </source>
</evidence>
<protein>
    <submittedName>
        <fullName evidence="2">Uncharacterized protein</fullName>
    </submittedName>
</protein>
<name>A0AAU9D2A7_9LACO</name>
<dbReference type="EMBL" id="AP026802">
    <property type="protein sequence ID" value="BDR57864.1"/>
    <property type="molecule type" value="Genomic_DNA"/>
</dbReference>
<feature type="transmembrane region" description="Helical" evidence="1">
    <location>
        <begin position="6"/>
        <end position="24"/>
    </location>
</feature>
<gene>
    <name evidence="2" type="ORF">XA3_03050</name>
</gene>